<proteinExistence type="predicted"/>
<accession>A0A0E0DYS4</accession>
<dbReference type="HOGENOM" id="CLU_861606_0_0_1"/>
<dbReference type="Gramene" id="OMERI06G08320.1">
    <property type="protein sequence ID" value="OMERI06G08320.1"/>
    <property type="gene ID" value="OMERI06G08320"/>
</dbReference>
<sequence>MDTARRHGGSGVVRFSGLNMTHGESPPRPWPTYPNVDQPLVTMASVMLSRYISAIAFMSCVVLPDSWCSSWLGWCTRTTTPVAVGDCQYLDRMFSYASCSRSRLTRCPHGDRAVFLRYIAELYRLAHVRSSNPGTSRPPMSASLLDPAMAEGTKCHGLAGVSSGGGSGGYGLLPTRSPHLTLHPTTDHIERTSMGCLFGLNPIAGRDEDDDHIHHQATVILIPFAFHTQFILPNKLSFDAIANGNTVVPSSSWSALWSAAASASSTSGYPRPSRSKPPHHQLLLEVLFKTPQELRRMEHRGERSTSSSPTSAAGVNLRFPPLR</sequence>
<reference evidence="2" key="1">
    <citation type="submission" date="2015-04" db="UniProtKB">
        <authorList>
            <consortium name="EnsemblPlants"/>
        </authorList>
    </citation>
    <scope>IDENTIFICATION</scope>
</reference>
<dbReference type="EnsemblPlants" id="OMERI06G08320.1">
    <property type="protein sequence ID" value="OMERI06G08320.1"/>
    <property type="gene ID" value="OMERI06G08320"/>
</dbReference>
<protein>
    <submittedName>
        <fullName evidence="2">Uncharacterized protein</fullName>
    </submittedName>
</protein>
<dbReference type="AlphaFoldDB" id="A0A0E0DYS4"/>
<dbReference type="Proteomes" id="UP000008021">
    <property type="component" value="Chromosome 6"/>
</dbReference>
<feature type="region of interest" description="Disordered" evidence="1">
    <location>
        <begin position="1"/>
        <end position="31"/>
    </location>
</feature>
<reference evidence="2" key="2">
    <citation type="submission" date="2018-05" db="EMBL/GenBank/DDBJ databases">
        <title>OmerRS3 (Oryza meridionalis Reference Sequence Version 3).</title>
        <authorList>
            <person name="Zhang J."/>
            <person name="Kudrna D."/>
            <person name="Lee S."/>
            <person name="Talag J."/>
            <person name="Welchert J."/>
            <person name="Wing R.A."/>
        </authorList>
    </citation>
    <scope>NUCLEOTIDE SEQUENCE [LARGE SCALE GENOMIC DNA]</scope>
    <source>
        <strain evidence="2">cv. OR44</strain>
    </source>
</reference>
<feature type="compositionally biased region" description="Polar residues" evidence="1">
    <location>
        <begin position="304"/>
        <end position="313"/>
    </location>
</feature>
<organism evidence="2">
    <name type="scientific">Oryza meridionalis</name>
    <dbReference type="NCBI Taxonomy" id="40149"/>
    <lineage>
        <taxon>Eukaryota</taxon>
        <taxon>Viridiplantae</taxon>
        <taxon>Streptophyta</taxon>
        <taxon>Embryophyta</taxon>
        <taxon>Tracheophyta</taxon>
        <taxon>Spermatophyta</taxon>
        <taxon>Magnoliopsida</taxon>
        <taxon>Liliopsida</taxon>
        <taxon>Poales</taxon>
        <taxon>Poaceae</taxon>
        <taxon>BOP clade</taxon>
        <taxon>Oryzoideae</taxon>
        <taxon>Oryzeae</taxon>
        <taxon>Oryzinae</taxon>
        <taxon>Oryza</taxon>
    </lineage>
</organism>
<evidence type="ECO:0000256" key="1">
    <source>
        <dbReference type="SAM" id="MobiDB-lite"/>
    </source>
</evidence>
<feature type="compositionally biased region" description="Basic and acidic residues" evidence="1">
    <location>
        <begin position="294"/>
        <end position="303"/>
    </location>
</feature>
<evidence type="ECO:0000313" key="3">
    <source>
        <dbReference type="Proteomes" id="UP000008021"/>
    </source>
</evidence>
<name>A0A0E0DYS4_9ORYZ</name>
<evidence type="ECO:0000313" key="2">
    <source>
        <dbReference type="EnsemblPlants" id="OMERI06G08320.1"/>
    </source>
</evidence>
<feature type="region of interest" description="Disordered" evidence="1">
    <location>
        <begin position="294"/>
        <end position="323"/>
    </location>
</feature>
<keyword evidence="3" id="KW-1185">Reference proteome</keyword>